<dbReference type="AlphaFoldDB" id="A0A6A3BCG2"/>
<keyword evidence="3" id="KW-1185">Reference proteome</keyword>
<comment type="caution">
    <text evidence="2">The sequence shown here is derived from an EMBL/GenBank/DDBJ whole genome shotgun (WGS) entry which is preliminary data.</text>
</comment>
<evidence type="ECO:0000313" key="3">
    <source>
        <dbReference type="Proteomes" id="UP000436088"/>
    </source>
</evidence>
<dbReference type="EMBL" id="VEPZ02000879">
    <property type="protein sequence ID" value="KAE8713298.1"/>
    <property type="molecule type" value="Genomic_DNA"/>
</dbReference>
<dbReference type="PANTHER" id="PTHR33474">
    <property type="entry name" value="TRANSMEMBRANE PROTEIN"/>
    <property type="match status" value="1"/>
</dbReference>
<gene>
    <name evidence="2" type="ORF">F3Y22_tig00110213pilonHSYRG00269</name>
</gene>
<dbReference type="PANTHER" id="PTHR33474:SF28">
    <property type="entry name" value="OS01G0815400 PROTEIN"/>
    <property type="match status" value="1"/>
</dbReference>
<sequence>MLMISMEKRGFKVTLVVLFLGFSHLLISCAAVPATRSLNSNTELLTASVPDLLAQNERNWSETEEMIGEYLGDGLKEERMLLPSTDDYSGTGPNPKHDPTLPPLLSPH</sequence>
<proteinExistence type="predicted"/>
<name>A0A6A3BCG2_HIBSY</name>
<reference evidence="2" key="1">
    <citation type="submission" date="2019-09" db="EMBL/GenBank/DDBJ databases">
        <title>Draft genome information of white flower Hibiscus syriacus.</title>
        <authorList>
            <person name="Kim Y.-M."/>
        </authorList>
    </citation>
    <scope>NUCLEOTIDE SEQUENCE [LARGE SCALE GENOMIC DNA]</scope>
    <source>
        <strain evidence="2">YM2019G1</strain>
    </source>
</reference>
<dbReference type="Proteomes" id="UP000436088">
    <property type="component" value="Unassembled WGS sequence"/>
</dbReference>
<evidence type="ECO:0000256" key="1">
    <source>
        <dbReference type="SAM" id="MobiDB-lite"/>
    </source>
</evidence>
<organism evidence="2 3">
    <name type="scientific">Hibiscus syriacus</name>
    <name type="common">Rose of Sharon</name>
    <dbReference type="NCBI Taxonomy" id="106335"/>
    <lineage>
        <taxon>Eukaryota</taxon>
        <taxon>Viridiplantae</taxon>
        <taxon>Streptophyta</taxon>
        <taxon>Embryophyta</taxon>
        <taxon>Tracheophyta</taxon>
        <taxon>Spermatophyta</taxon>
        <taxon>Magnoliopsida</taxon>
        <taxon>eudicotyledons</taxon>
        <taxon>Gunneridae</taxon>
        <taxon>Pentapetalae</taxon>
        <taxon>rosids</taxon>
        <taxon>malvids</taxon>
        <taxon>Malvales</taxon>
        <taxon>Malvaceae</taxon>
        <taxon>Malvoideae</taxon>
        <taxon>Hibiscus</taxon>
    </lineage>
</organism>
<feature type="region of interest" description="Disordered" evidence="1">
    <location>
        <begin position="81"/>
        <end position="108"/>
    </location>
</feature>
<protein>
    <submittedName>
        <fullName evidence="2">Cyclin/Brf1-like TBP-binding protein, putative isoform 1</fullName>
    </submittedName>
</protein>
<evidence type="ECO:0000313" key="2">
    <source>
        <dbReference type="EMBL" id="KAE8713298.1"/>
    </source>
</evidence>
<accession>A0A6A3BCG2</accession>